<dbReference type="AlphaFoldDB" id="A0A8J3PLG2"/>
<dbReference type="Gene3D" id="3.90.1720.10">
    <property type="entry name" value="endopeptidase domain like (from Nostoc punctiforme)"/>
    <property type="match status" value="1"/>
</dbReference>
<accession>A0A8J3PLG2</accession>
<evidence type="ECO:0000256" key="3">
    <source>
        <dbReference type="ARBA" id="ARBA00022801"/>
    </source>
</evidence>
<protein>
    <recommendedName>
        <fullName evidence="6">NlpC/P60 domain-containing protein</fullName>
    </recommendedName>
</protein>
<evidence type="ECO:0000313" key="7">
    <source>
        <dbReference type="EMBL" id="GIG73189.1"/>
    </source>
</evidence>
<keyword evidence="5" id="KW-0732">Signal</keyword>
<organism evidence="7 8">
    <name type="scientific">Planosporangium flavigriseum</name>
    <dbReference type="NCBI Taxonomy" id="373681"/>
    <lineage>
        <taxon>Bacteria</taxon>
        <taxon>Bacillati</taxon>
        <taxon>Actinomycetota</taxon>
        <taxon>Actinomycetes</taxon>
        <taxon>Micromonosporales</taxon>
        <taxon>Micromonosporaceae</taxon>
        <taxon>Planosporangium</taxon>
    </lineage>
</organism>
<evidence type="ECO:0000256" key="4">
    <source>
        <dbReference type="ARBA" id="ARBA00022807"/>
    </source>
</evidence>
<keyword evidence="3" id="KW-0378">Hydrolase</keyword>
<evidence type="ECO:0000256" key="1">
    <source>
        <dbReference type="ARBA" id="ARBA00007074"/>
    </source>
</evidence>
<dbReference type="RefSeq" id="WP_239075387.1">
    <property type="nucleotide sequence ID" value="NZ_BAAAQJ010000003.1"/>
</dbReference>
<dbReference type="Gene3D" id="6.10.250.3150">
    <property type="match status" value="1"/>
</dbReference>
<dbReference type="GO" id="GO:0006508">
    <property type="term" value="P:proteolysis"/>
    <property type="evidence" value="ECO:0007669"/>
    <property type="project" value="UniProtKB-KW"/>
</dbReference>
<dbReference type="InterPro" id="IPR051794">
    <property type="entry name" value="PG_Endopeptidase_C40"/>
</dbReference>
<proteinExistence type="inferred from homology"/>
<comment type="similarity">
    <text evidence="1">Belongs to the peptidase C40 family.</text>
</comment>
<gene>
    <name evidence="7" type="ORF">Pfl04_15930</name>
</gene>
<evidence type="ECO:0000259" key="6">
    <source>
        <dbReference type="PROSITE" id="PS51935"/>
    </source>
</evidence>
<dbReference type="SUPFAM" id="SSF54001">
    <property type="entry name" value="Cysteine proteinases"/>
    <property type="match status" value="1"/>
</dbReference>
<dbReference type="GO" id="GO:0008234">
    <property type="term" value="F:cysteine-type peptidase activity"/>
    <property type="evidence" value="ECO:0007669"/>
    <property type="project" value="UniProtKB-KW"/>
</dbReference>
<evidence type="ECO:0000256" key="2">
    <source>
        <dbReference type="ARBA" id="ARBA00022670"/>
    </source>
</evidence>
<dbReference type="InterPro" id="IPR000064">
    <property type="entry name" value="NLP_P60_dom"/>
</dbReference>
<name>A0A8J3PLG2_9ACTN</name>
<dbReference type="Proteomes" id="UP000653674">
    <property type="component" value="Unassembled WGS sequence"/>
</dbReference>
<keyword evidence="4" id="KW-0788">Thiol protease</keyword>
<dbReference type="PROSITE" id="PS51935">
    <property type="entry name" value="NLPC_P60"/>
    <property type="match status" value="1"/>
</dbReference>
<dbReference type="PROSITE" id="PS51318">
    <property type="entry name" value="TAT"/>
    <property type="match status" value="1"/>
</dbReference>
<feature type="domain" description="NlpC/P60" evidence="6">
    <location>
        <begin position="218"/>
        <end position="334"/>
    </location>
</feature>
<keyword evidence="8" id="KW-1185">Reference proteome</keyword>
<dbReference type="Pfam" id="PF00877">
    <property type="entry name" value="NLPC_P60"/>
    <property type="match status" value="1"/>
</dbReference>
<sequence length="334" mass="35971">MAPHTRRERPRRTALRALVAAVAALAVVLTPGAHAYADPDPATIEAQIDAAWNELEPLVEQYNEVHSELQASQAKSAALAAQLKPLELQVDMAMGRLNDIAVQAYKGGTASTFQALLSGGSPTELAEQLAILDAVAHDKRVRLGEVAGARDRYAAEKKAVDGLVATQRRQDADLAAKKTQIERRLADLQKLRQQAATPVPAATATRLKPAPCPAEYTPGPGGAAAKRACELIGKPYIWAAAGPNGYDCSGLTMTAWQAAGVSLVHQTRAQWRDTKPVSQADLRPGDLVFFFKDLHHNGVYVGDGWMVHAPQSGDVVRMVRIDSPYMRPVGFRRP</sequence>
<dbReference type="PANTHER" id="PTHR47359:SF3">
    <property type="entry name" value="NLP_P60 DOMAIN-CONTAINING PROTEIN-RELATED"/>
    <property type="match status" value="1"/>
</dbReference>
<dbReference type="InterPro" id="IPR038765">
    <property type="entry name" value="Papain-like_cys_pep_sf"/>
</dbReference>
<comment type="caution">
    <text evidence="7">The sequence shown here is derived from an EMBL/GenBank/DDBJ whole genome shotgun (WGS) entry which is preliminary data.</text>
</comment>
<evidence type="ECO:0000256" key="5">
    <source>
        <dbReference type="SAM" id="SignalP"/>
    </source>
</evidence>
<dbReference type="EMBL" id="BONU01000007">
    <property type="protein sequence ID" value="GIG73189.1"/>
    <property type="molecule type" value="Genomic_DNA"/>
</dbReference>
<dbReference type="InterPro" id="IPR006311">
    <property type="entry name" value="TAT_signal"/>
</dbReference>
<dbReference type="PANTHER" id="PTHR47359">
    <property type="entry name" value="PEPTIDOGLYCAN DL-ENDOPEPTIDASE CWLO"/>
    <property type="match status" value="1"/>
</dbReference>
<feature type="chain" id="PRO_5035242124" description="NlpC/P60 domain-containing protein" evidence="5">
    <location>
        <begin position="36"/>
        <end position="334"/>
    </location>
</feature>
<keyword evidence="2" id="KW-0645">Protease</keyword>
<evidence type="ECO:0000313" key="8">
    <source>
        <dbReference type="Proteomes" id="UP000653674"/>
    </source>
</evidence>
<feature type="signal peptide" evidence="5">
    <location>
        <begin position="1"/>
        <end position="35"/>
    </location>
</feature>
<reference evidence="7" key="1">
    <citation type="submission" date="2021-01" db="EMBL/GenBank/DDBJ databases">
        <title>Whole genome shotgun sequence of Planosporangium flavigriseum NBRC 105377.</title>
        <authorList>
            <person name="Komaki H."/>
            <person name="Tamura T."/>
        </authorList>
    </citation>
    <scope>NUCLEOTIDE SEQUENCE</scope>
    <source>
        <strain evidence="7">NBRC 105377</strain>
    </source>
</reference>